<evidence type="ECO:0000313" key="2">
    <source>
        <dbReference type="EMBL" id="KAB8078636.1"/>
    </source>
</evidence>
<evidence type="ECO:0000256" key="1">
    <source>
        <dbReference type="SAM" id="MobiDB-lite"/>
    </source>
</evidence>
<evidence type="ECO:0000313" key="3">
    <source>
        <dbReference type="Proteomes" id="UP000326565"/>
    </source>
</evidence>
<dbReference type="EMBL" id="ML732156">
    <property type="protein sequence ID" value="KAB8078636.1"/>
    <property type="molecule type" value="Genomic_DNA"/>
</dbReference>
<name>A0A5N5XD79_9EURO</name>
<dbReference type="AlphaFoldDB" id="A0A5N5XD79"/>
<dbReference type="Proteomes" id="UP000326565">
    <property type="component" value="Unassembled WGS sequence"/>
</dbReference>
<dbReference type="SUPFAM" id="SSF74853">
    <property type="entry name" value="Lamin A/C globular tail domain"/>
    <property type="match status" value="1"/>
</dbReference>
<protein>
    <recommendedName>
        <fullName evidence="4">LTD domain-containing protein</fullName>
    </recommendedName>
</protein>
<dbReference type="Pfam" id="PF10042">
    <property type="entry name" value="DUF2278"/>
    <property type="match status" value="1"/>
</dbReference>
<organism evidence="2 3">
    <name type="scientific">Aspergillus leporis</name>
    <dbReference type="NCBI Taxonomy" id="41062"/>
    <lineage>
        <taxon>Eukaryota</taxon>
        <taxon>Fungi</taxon>
        <taxon>Dikarya</taxon>
        <taxon>Ascomycota</taxon>
        <taxon>Pezizomycotina</taxon>
        <taxon>Eurotiomycetes</taxon>
        <taxon>Eurotiomycetidae</taxon>
        <taxon>Eurotiales</taxon>
        <taxon>Aspergillaceae</taxon>
        <taxon>Aspergillus</taxon>
        <taxon>Aspergillus subgen. Circumdati</taxon>
    </lineage>
</organism>
<accession>A0A5N5XD79</accession>
<keyword evidence="3" id="KW-1185">Reference proteome</keyword>
<dbReference type="InterPro" id="IPR036415">
    <property type="entry name" value="Lamin_tail_dom_sf"/>
</dbReference>
<feature type="region of interest" description="Disordered" evidence="1">
    <location>
        <begin position="282"/>
        <end position="302"/>
    </location>
</feature>
<evidence type="ECO:0008006" key="4">
    <source>
        <dbReference type="Google" id="ProtNLM"/>
    </source>
</evidence>
<sequence length="349" mass="38738">MPIRDYGVWKAKPVRFTYETDEQDHISPHLSLFFTISDNSRGEGRAAINVKSGDKSDSRLVFWLVKNFENFNNDILRELKPGFHGLGVSDEQRPGGLALDYIRGNLFHRESGRLLPHDIPGLDNDILDQLIPVIDGAIDQDATMYIYGSHFSDGQGIHNVHMNQGSPRKYQKDNGIYQDGGMLLDFGDHWTGVFLGFASQAAHTDDHGQPTPPRGYLSWNDILNSELPEEQRGRSDIKDRPVIISDALLNPVGPDGAPTTRPEMVTLANRTDTSVKLDGWSFRNKDGDTEELPDGASLPPKRRQSFQLQSCALSNKGGLITLLNAQGMKVDGVRYTAAMAKPEGHVISF</sequence>
<gene>
    <name evidence="2" type="ORF">BDV29DRAFT_187771</name>
</gene>
<dbReference type="OrthoDB" id="2580841at2759"/>
<dbReference type="InterPro" id="IPR019268">
    <property type="entry name" value="DUF2278"/>
</dbReference>
<reference evidence="2 3" key="1">
    <citation type="submission" date="2019-04" db="EMBL/GenBank/DDBJ databases">
        <title>Friends and foes A comparative genomics study of 23 Aspergillus species from section Flavi.</title>
        <authorList>
            <consortium name="DOE Joint Genome Institute"/>
            <person name="Kjaerbolling I."/>
            <person name="Vesth T."/>
            <person name="Frisvad J.C."/>
            <person name="Nybo J.L."/>
            <person name="Theobald S."/>
            <person name="Kildgaard S."/>
            <person name="Isbrandt T."/>
            <person name="Kuo A."/>
            <person name="Sato A."/>
            <person name="Lyhne E.K."/>
            <person name="Kogle M.E."/>
            <person name="Wiebenga A."/>
            <person name="Kun R.S."/>
            <person name="Lubbers R.J."/>
            <person name="Makela M.R."/>
            <person name="Barry K."/>
            <person name="Chovatia M."/>
            <person name="Clum A."/>
            <person name="Daum C."/>
            <person name="Haridas S."/>
            <person name="He G."/>
            <person name="LaButti K."/>
            <person name="Lipzen A."/>
            <person name="Mondo S."/>
            <person name="Riley R."/>
            <person name="Salamov A."/>
            <person name="Simmons B.A."/>
            <person name="Magnuson J.K."/>
            <person name="Henrissat B."/>
            <person name="Mortensen U.H."/>
            <person name="Larsen T.O."/>
            <person name="Devries R.P."/>
            <person name="Grigoriev I.V."/>
            <person name="Machida M."/>
            <person name="Baker S.E."/>
            <person name="Andersen M.R."/>
        </authorList>
    </citation>
    <scope>NUCLEOTIDE SEQUENCE [LARGE SCALE GENOMIC DNA]</scope>
    <source>
        <strain evidence="2 3">CBS 151.66</strain>
    </source>
</reference>
<proteinExistence type="predicted"/>